<proteinExistence type="inferred from homology"/>
<evidence type="ECO:0000256" key="2">
    <source>
        <dbReference type="ARBA" id="ARBA00022603"/>
    </source>
</evidence>
<dbReference type="PANTHER" id="PTHR44942:SF4">
    <property type="entry name" value="METHYLTRANSFERASE TYPE 11 DOMAIN-CONTAINING PROTEIN"/>
    <property type="match status" value="1"/>
</dbReference>
<dbReference type="PANTHER" id="PTHR44942">
    <property type="entry name" value="METHYLTRANSF_11 DOMAIN-CONTAINING PROTEIN"/>
    <property type="match status" value="1"/>
</dbReference>
<dbReference type="Proteomes" id="UP000001551">
    <property type="component" value="Chromosome"/>
</dbReference>
<dbReference type="CDD" id="cd02440">
    <property type="entry name" value="AdoMet_MTases"/>
    <property type="match status" value="1"/>
</dbReference>
<reference evidence="5 6" key="1">
    <citation type="submission" date="2010-12" db="EMBL/GenBank/DDBJ databases">
        <title>Complete sequence of Ethanoligenens harbinense YUAN-3.</title>
        <authorList>
            <person name="Lucas S."/>
            <person name="Copeland A."/>
            <person name="Lapidus A."/>
            <person name="Cheng J.-F."/>
            <person name="Bruce D."/>
            <person name="Goodwin L."/>
            <person name="Pitluck S."/>
            <person name="Chertkov O."/>
            <person name="Misra M."/>
            <person name="Detter J.C."/>
            <person name="Han C."/>
            <person name="Tapia R."/>
            <person name="Land M."/>
            <person name="Hauser L."/>
            <person name="Jeffries C."/>
            <person name="Kyrpides N."/>
            <person name="Ivanova N."/>
            <person name="Mikhailova N."/>
            <person name="Wang A."/>
            <person name="Mouttaki H."/>
            <person name="He Z."/>
            <person name="Zhou J."/>
            <person name="Hemme C.L."/>
            <person name="Woyke T."/>
        </authorList>
    </citation>
    <scope>NUCLEOTIDE SEQUENCE [LARGE SCALE GENOMIC DNA]</scope>
    <source>
        <strain evidence="6">DSM 18485 / JCM 12961 / CGMCC 1.5033 / YUAN-3</strain>
    </source>
</reference>
<dbReference type="RefSeq" id="WP_013484959.1">
    <property type="nucleotide sequence ID" value="NC_014828.1"/>
</dbReference>
<dbReference type="AlphaFoldDB" id="E6U498"/>
<evidence type="ECO:0000313" key="6">
    <source>
        <dbReference type="Proteomes" id="UP000001551"/>
    </source>
</evidence>
<name>E6U498_ETHHY</name>
<dbReference type="HOGENOM" id="CLU_049344_3_3_9"/>
<dbReference type="eggNOG" id="COG2226">
    <property type="taxonomic scope" value="Bacteria"/>
</dbReference>
<gene>
    <name evidence="5" type="ordered locus">Ethha_1045</name>
</gene>
<keyword evidence="6" id="KW-1185">Reference proteome</keyword>
<dbReference type="STRING" id="663278.Ethha_1045"/>
<dbReference type="Gene3D" id="3.40.50.150">
    <property type="entry name" value="Vaccinia Virus protein VP39"/>
    <property type="match status" value="1"/>
</dbReference>
<dbReference type="InterPro" id="IPR051052">
    <property type="entry name" value="Diverse_substrate_MTase"/>
</dbReference>
<feature type="domain" description="Methyltransferase type 11" evidence="4">
    <location>
        <begin position="43"/>
        <end position="133"/>
    </location>
</feature>
<evidence type="ECO:0000256" key="3">
    <source>
        <dbReference type="ARBA" id="ARBA00022679"/>
    </source>
</evidence>
<keyword evidence="3 5" id="KW-0808">Transferase</keyword>
<protein>
    <submittedName>
        <fullName evidence="5">Methyltransferase type 11</fullName>
    </submittedName>
</protein>
<sequence length="253" mass="28195">MDNTAKFTGKAGVYAKYRPSYPDALLDYLIAAGNLPEHALVTDIGAGTGKLSEQLLARKLHVTAVEPNDDMRGEARARLDGRPGFRILNGTAEHTGLPDGAADLVTAAQAFHWFDPATFKTECRRILKPDANVALIWNTRDKENELNHEMRALFRELHPESAETARMGADHTPPSVLETFFENGKFETREFPNDRALTLEVFIGFNLSKSYFPQKGDAAYGAFVEKLNNLFDKYSRNGMLTLHEVARCHLGQV</sequence>
<evidence type="ECO:0000313" key="5">
    <source>
        <dbReference type="EMBL" id="ADU26598.1"/>
    </source>
</evidence>
<dbReference type="EMBL" id="CP002400">
    <property type="protein sequence ID" value="ADU26598.1"/>
    <property type="molecule type" value="Genomic_DNA"/>
</dbReference>
<evidence type="ECO:0000256" key="1">
    <source>
        <dbReference type="ARBA" id="ARBA00008361"/>
    </source>
</evidence>
<dbReference type="GO" id="GO:0032259">
    <property type="term" value="P:methylation"/>
    <property type="evidence" value="ECO:0007669"/>
    <property type="project" value="UniProtKB-KW"/>
</dbReference>
<dbReference type="KEGG" id="eha:Ethha_1045"/>
<dbReference type="InterPro" id="IPR013216">
    <property type="entry name" value="Methyltransf_11"/>
</dbReference>
<dbReference type="InterPro" id="IPR029063">
    <property type="entry name" value="SAM-dependent_MTases_sf"/>
</dbReference>
<dbReference type="SUPFAM" id="SSF53335">
    <property type="entry name" value="S-adenosyl-L-methionine-dependent methyltransferases"/>
    <property type="match status" value="1"/>
</dbReference>
<evidence type="ECO:0000259" key="4">
    <source>
        <dbReference type="Pfam" id="PF08241"/>
    </source>
</evidence>
<comment type="similarity">
    <text evidence="1">Belongs to the methyltransferase superfamily.</text>
</comment>
<organism evidence="5 6">
    <name type="scientific">Ethanoligenens harbinense (strain DSM 18485 / JCM 12961 / CGMCC 1.5033 / YUAN-3)</name>
    <dbReference type="NCBI Taxonomy" id="663278"/>
    <lineage>
        <taxon>Bacteria</taxon>
        <taxon>Bacillati</taxon>
        <taxon>Bacillota</taxon>
        <taxon>Clostridia</taxon>
        <taxon>Eubacteriales</taxon>
        <taxon>Oscillospiraceae</taxon>
        <taxon>Ethanoligenens</taxon>
    </lineage>
</organism>
<keyword evidence="2 5" id="KW-0489">Methyltransferase</keyword>
<accession>E6U498</accession>
<dbReference type="GO" id="GO:0008757">
    <property type="term" value="F:S-adenosylmethionine-dependent methyltransferase activity"/>
    <property type="evidence" value="ECO:0007669"/>
    <property type="project" value="InterPro"/>
</dbReference>
<dbReference type="Pfam" id="PF08241">
    <property type="entry name" value="Methyltransf_11"/>
    <property type="match status" value="1"/>
</dbReference>